<keyword evidence="5" id="KW-1185">Reference proteome</keyword>
<dbReference type="EMBL" id="KZ819662">
    <property type="protein sequence ID" value="PWN29944.1"/>
    <property type="molecule type" value="Genomic_DNA"/>
</dbReference>
<dbReference type="InterPro" id="IPR013740">
    <property type="entry name" value="Redoxin"/>
</dbReference>
<proteinExistence type="inferred from homology"/>
<evidence type="ECO:0000313" key="5">
    <source>
        <dbReference type="Proteomes" id="UP000245884"/>
    </source>
</evidence>
<comment type="similarity">
    <text evidence="1">Belongs to the peroxiredoxin family. Prx5 subfamily.</text>
</comment>
<sequence length="239" mass="25948">MASHAASSSSAPLPSGTNSNNNSAASHGLSLPSNLPVPENDGGTIHLVGHPLPACAPLRVIHPSSSSPSECEEDGEGEVDLFMRSITHPERDILLFVYPHTGKPNAPPGNGWDEIAGARGCTPELVGVREGLTALRRERKGGNDVMIYGMSGDDQEWQREVSGRLGLNFPLLSSHPASSHQFSKALDLPTFEHQGNTYLKRCTLLIREGQVVRCDYPVFPPDAAWRRVVEQRWLDEEGQ</sequence>
<reference evidence="4 5" key="1">
    <citation type="journal article" date="2018" name="Mol. Biol. Evol.">
        <title>Broad Genomic Sampling Reveals a Smut Pathogenic Ancestry of the Fungal Clade Ustilaginomycotina.</title>
        <authorList>
            <person name="Kijpornyongpan T."/>
            <person name="Mondo S.J."/>
            <person name="Barry K."/>
            <person name="Sandor L."/>
            <person name="Lee J."/>
            <person name="Lipzen A."/>
            <person name="Pangilinan J."/>
            <person name="LaButti K."/>
            <person name="Hainaut M."/>
            <person name="Henrissat B."/>
            <person name="Grigoriev I.V."/>
            <person name="Spatafora J.W."/>
            <person name="Aime M.C."/>
        </authorList>
    </citation>
    <scope>NUCLEOTIDE SEQUENCE [LARGE SCALE GENOMIC DNA]</scope>
    <source>
        <strain evidence="4 5">MCA 5214</strain>
    </source>
</reference>
<feature type="region of interest" description="Disordered" evidence="2">
    <location>
        <begin position="1"/>
        <end position="44"/>
    </location>
</feature>
<dbReference type="STRING" id="1569628.A0A316UY71"/>
<name>A0A316UY71_9BASI</name>
<protein>
    <recommendedName>
        <fullName evidence="3">Redoxin domain-containing protein</fullName>
    </recommendedName>
</protein>
<dbReference type="AlphaFoldDB" id="A0A316UY71"/>
<dbReference type="SUPFAM" id="SSF52833">
    <property type="entry name" value="Thioredoxin-like"/>
    <property type="match status" value="1"/>
</dbReference>
<organism evidence="4 5">
    <name type="scientific">Jaminaea rosea</name>
    <dbReference type="NCBI Taxonomy" id="1569628"/>
    <lineage>
        <taxon>Eukaryota</taxon>
        <taxon>Fungi</taxon>
        <taxon>Dikarya</taxon>
        <taxon>Basidiomycota</taxon>
        <taxon>Ustilaginomycotina</taxon>
        <taxon>Exobasidiomycetes</taxon>
        <taxon>Microstromatales</taxon>
        <taxon>Microstromatales incertae sedis</taxon>
        <taxon>Jaminaea</taxon>
    </lineage>
</organism>
<evidence type="ECO:0000259" key="3">
    <source>
        <dbReference type="Pfam" id="PF08534"/>
    </source>
</evidence>
<dbReference type="InterPro" id="IPR036249">
    <property type="entry name" value="Thioredoxin-like_sf"/>
</dbReference>
<dbReference type="OrthoDB" id="338622at2759"/>
<dbReference type="Gene3D" id="3.40.30.10">
    <property type="entry name" value="Glutaredoxin"/>
    <property type="match status" value="1"/>
</dbReference>
<feature type="domain" description="Redoxin" evidence="3">
    <location>
        <begin position="93"/>
        <end position="220"/>
    </location>
</feature>
<dbReference type="Pfam" id="PF08534">
    <property type="entry name" value="Redoxin"/>
    <property type="match status" value="1"/>
</dbReference>
<dbReference type="GeneID" id="37029735"/>
<dbReference type="GO" id="GO:0016491">
    <property type="term" value="F:oxidoreductase activity"/>
    <property type="evidence" value="ECO:0007669"/>
    <property type="project" value="InterPro"/>
</dbReference>
<evidence type="ECO:0000256" key="2">
    <source>
        <dbReference type="SAM" id="MobiDB-lite"/>
    </source>
</evidence>
<accession>A0A316UY71</accession>
<dbReference type="RefSeq" id="XP_025364556.1">
    <property type="nucleotide sequence ID" value="XM_025507912.1"/>
</dbReference>
<evidence type="ECO:0000313" key="4">
    <source>
        <dbReference type="EMBL" id="PWN29944.1"/>
    </source>
</evidence>
<dbReference type="Proteomes" id="UP000245884">
    <property type="component" value="Unassembled WGS sequence"/>
</dbReference>
<gene>
    <name evidence="4" type="ORF">BDZ90DRAFT_257058</name>
</gene>
<evidence type="ECO:0000256" key="1">
    <source>
        <dbReference type="ARBA" id="ARBA00010505"/>
    </source>
</evidence>
<feature type="compositionally biased region" description="Low complexity" evidence="2">
    <location>
        <begin position="1"/>
        <end position="11"/>
    </location>
</feature>